<accession>A0A2G9YSD4</accession>
<evidence type="ECO:0000313" key="1">
    <source>
        <dbReference type="EMBL" id="PIP22155.1"/>
    </source>
</evidence>
<dbReference type="AlphaFoldDB" id="A0A2G9YSD4"/>
<name>A0A2G9YSD4_9BACT</name>
<gene>
    <name evidence="1" type="ORF">COX38_02120</name>
</gene>
<reference evidence="1 2" key="1">
    <citation type="submission" date="2017-09" db="EMBL/GenBank/DDBJ databases">
        <title>Depth-based differentiation of microbial function through sediment-hosted aquifers and enrichment of novel symbionts in the deep terrestrial subsurface.</title>
        <authorList>
            <person name="Probst A.J."/>
            <person name="Ladd B."/>
            <person name="Jarett J.K."/>
            <person name="Geller-Mcgrath D.E."/>
            <person name="Sieber C.M."/>
            <person name="Emerson J.B."/>
            <person name="Anantharaman K."/>
            <person name="Thomas B.C."/>
            <person name="Malmstrom R."/>
            <person name="Stieglmeier M."/>
            <person name="Klingl A."/>
            <person name="Woyke T."/>
            <person name="Ryan C.M."/>
            <person name="Banfield J.F."/>
        </authorList>
    </citation>
    <scope>NUCLEOTIDE SEQUENCE [LARGE SCALE GENOMIC DNA]</scope>
    <source>
        <strain evidence="1">CG23_combo_of_CG06-09_8_20_14_all_39_25</strain>
    </source>
</reference>
<dbReference type="Proteomes" id="UP000229054">
    <property type="component" value="Unassembled WGS sequence"/>
</dbReference>
<evidence type="ECO:0000313" key="2">
    <source>
        <dbReference type="Proteomes" id="UP000229054"/>
    </source>
</evidence>
<protein>
    <submittedName>
        <fullName evidence="1">Uncharacterized protein</fullName>
    </submittedName>
</protein>
<feature type="non-terminal residue" evidence="1">
    <location>
        <position position="69"/>
    </location>
</feature>
<dbReference type="EMBL" id="PCRN01000071">
    <property type="protein sequence ID" value="PIP22155.1"/>
    <property type="molecule type" value="Genomic_DNA"/>
</dbReference>
<organism evidence="1 2">
    <name type="scientific">Candidatus Nealsonbacteria bacterium CG23_combo_of_CG06-09_8_20_14_all_39_25</name>
    <dbReference type="NCBI Taxonomy" id="1974723"/>
    <lineage>
        <taxon>Bacteria</taxon>
        <taxon>Candidatus Nealsoniibacteriota</taxon>
    </lineage>
</organism>
<sequence length="69" mass="7867">MTKTWLAKISFSNFSIIGFFVILLSLSMSLPLKALASDWTIWEPAKVYYDFEHSPGSTYVKDRMGSNDL</sequence>
<proteinExistence type="predicted"/>
<comment type="caution">
    <text evidence="1">The sequence shown here is derived from an EMBL/GenBank/DDBJ whole genome shotgun (WGS) entry which is preliminary data.</text>
</comment>